<keyword evidence="6" id="KW-1185">Reference proteome</keyword>
<feature type="region of interest" description="Disordered" evidence="3">
    <location>
        <begin position="142"/>
        <end position="192"/>
    </location>
</feature>
<dbReference type="PANTHER" id="PTHR48407">
    <property type="entry name" value="CRANIOFACIAL DEVELOPMENT PROTEIN 1"/>
    <property type="match status" value="1"/>
</dbReference>
<dbReference type="GO" id="GO:0000812">
    <property type="term" value="C:Swr1 complex"/>
    <property type="evidence" value="ECO:0007669"/>
    <property type="project" value="TreeGrafter"/>
</dbReference>
<dbReference type="OrthoDB" id="445677at2759"/>
<evidence type="ECO:0000256" key="1">
    <source>
        <dbReference type="ARBA" id="ARBA00010465"/>
    </source>
</evidence>
<dbReference type="Pfam" id="PF07572">
    <property type="entry name" value="BCNT"/>
    <property type="match status" value="1"/>
</dbReference>
<feature type="domain" description="BCNT-C" evidence="4">
    <location>
        <begin position="266"/>
        <end position="343"/>
    </location>
</feature>
<organism evidence="5 6">
    <name type="scientific">Hymenoscyphus fraxineus</name>
    <dbReference type="NCBI Taxonomy" id="746836"/>
    <lineage>
        <taxon>Eukaryota</taxon>
        <taxon>Fungi</taxon>
        <taxon>Dikarya</taxon>
        <taxon>Ascomycota</taxon>
        <taxon>Pezizomycotina</taxon>
        <taxon>Leotiomycetes</taxon>
        <taxon>Helotiales</taxon>
        <taxon>Helotiaceae</taxon>
        <taxon>Hymenoscyphus</taxon>
    </lineage>
</organism>
<reference evidence="5" key="1">
    <citation type="submission" date="2021-07" db="EMBL/GenBank/DDBJ databases">
        <authorList>
            <person name="Durling M."/>
        </authorList>
    </citation>
    <scope>NUCLEOTIDE SEQUENCE</scope>
</reference>
<comment type="similarity">
    <text evidence="1">Belongs to the SWC5 family.</text>
</comment>
<protein>
    <recommendedName>
        <fullName evidence="2">SWR1-complex protein 5</fullName>
    </recommendedName>
</protein>
<gene>
    <name evidence="5" type="ORF">HYFRA_00004470</name>
</gene>
<dbReference type="PANTHER" id="PTHR48407:SF1">
    <property type="entry name" value="CRANIOFACIAL DEVELOPMENT PROTEIN 1"/>
    <property type="match status" value="1"/>
</dbReference>
<feature type="compositionally biased region" description="Basic and acidic residues" evidence="3">
    <location>
        <begin position="112"/>
        <end position="122"/>
    </location>
</feature>
<evidence type="ECO:0000259" key="4">
    <source>
        <dbReference type="PROSITE" id="PS51279"/>
    </source>
</evidence>
<dbReference type="Proteomes" id="UP000696280">
    <property type="component" value="Unassembled WGS sequence"/>
</dbReference>
<evidence type="ECO:0000256" key="2">
    <source>
        <dbReference type="ARBA" id="ARBA00019138"/>
    </source>
</evidence>
<dbReference type="EMBL" id="CAJVRL010000057">
    <property type="protein sequence ID" value="CAG8954554.1"/>
    <property type="molecule type" value="Genomic_DNA"/>
</dbReference>
<feature type="region of interest" description="Disordered" evidence="3">
    <location>
        <begin position="223"/>
        <end position="254"/>
    </location>
</feature>
<dbReference type="AlphaFoldDB" id="A0A9N9KVC0"/>
<feature type="compositionally biased region" description="Low complexity" evidence="3">
    <location>
        <begin position="144"/>
        <end position="161"/>
    </location>
</feature>
<evidence type="ECO:0000313" key="6">
    <source>
        <dbReference type="Proteomes" id="UP000696280"/>
    </source>
</evidence>
<feature type="region of interest" description="Disordered" evidence="3">
    <location>
        <begin position="1"/>
        <end position="129"/>
    </location>
</feature>
<feature type="compositionally biased region" description="Acidic residues" evidence="3">
    <location>
        <begin position="1"/>
        <end position="20"/>
    </location>
</feature>
<feature type="compositionally biased region" description="Acidic residues" evidence="3">
    <location>
        <begin position="30"/>
        <end position="40"/>
    </location>
</feature>
<accession>A0A9N9KVC0</accession>
<dbReference type="InterPro" id="IPR011421">
    <property type="entry name" value="BCNT-C"/>
</dbReference>
<evidence type="ECO:0000256" key="3">
    <source>
        <dbReference type="SAM" id="MobiDB-lite"/>
    </source>
</evidence>
<dbReference type="InterPro" id="IPR027124">
    <property type="entry name" value="Swc5/CFDP1/2"/>
</dbReference>
<evidence type="ECO:0000313" key="5">
    <source>
        <dbReference type="EMBL" id="CAG8954554.1"/>
    </source>
</evidence>
<name>A0A9N9KVC0_9HELO</name>
<sequence>MPPELIPDDEEYASEEDSDFAPDTAPAKGDDEESSDEEAEPVITEVKSKPTKRKRGADTEEAEDAGFENSGDEAIIERGLKRQKRKGKKGKDEAPPDDEGGEGGLVKTRSMRAAEKTEKKVALQDTSKSTVDVDALWASMISGKPLTDPTTQPQPSSPKASKGPELKRTNISPAVTERNLRSPSTINDGPDSMILIKRSYHFAGKLHHEQKLVPKSSAEAKLFLASQPVDSPTPTPASPPKRAPKKARRSIFEPRVDLPIRTDLNLGVRKEEERVESTGKEKKLNTVEKSAMDWAGFVDKEGIGEELDKAGKSRGAYRERQEFLARVEGKKEEEARRARGIVS</sequence>
<comment type="caution">
    <text evidence="5">The sequence shown here is derived from an EMBL/GenBank/DDBJ whole genome shotgun (WGS) entry which is preliminary data.</text>
</comment>
<feature type="compositionally biased region" description="Pro residues" evidence="3">
    <location>
        <begin position="231"/>
        <end position="241"/>
    </location>
</feature>
<proteinExistence type="inferred from homology"/>
<dbReference type="PROSITE" id="PS51279">
    <property type="entry name" value="BCNT_C"/>
    <property type="match status" value="1"/>
</dbReference>